<reference evidence="1 2" key="1">
    <citation type="journal article" date="2019" name="Sci. Rep.">
        <title>Orb-weaving spider Araneus ventricosus genome elucidates the spidroin gene catalogue.</title>
        <authorList>
            <person name="Kono N."/>
            <person name="Nakamura H."/>
            <person name="Ohtoshi R."/>
            <person name="Moran D.A.P."/>
            <person name="Shinohara A."/>
            <person name="Yoshida Y."/>
            <person name="Fujiwara M."/>
            <person name="Mori M."/>
            <person name="Tomita M."/>
            <person name="Arakawa K."/>
        </authorList>
    </citation>
    <scope>NUCLEOTIDE SEQUENCE [LARGE SCALE GENOMIC DNA]</scope>
</reference>
<dbReference type="Proteomes" id="UP000499080">
    <property type="component" value="Unassembled WGS sequence"/>
</dbReference>
<protein>
    <submittedName>
        <fullName evidence="1">Uncharacterized protein</fullName>
    </submittedName>
</protein>
<name>A0A4Y2FWK3_ARAVE</name>
<proteinExistence type="predicted"/>
<sequence length="82" mass="8425">MLVVLTSLGAGILDGNSDVKSSSKSFVQSSIGSLDIPDVLVEMTRKLGLGGLHGYLSVSKNILQGLCRVGGDVESIYANADG</sequence>
<comment type="caution">
    <text evidence="1">The sequence shown here is derived from an EMBL/GenBank/DDBJ whole genome shotgun (WGS) entry which is preliminary data.</text>
</comment>
<dbReference type="EMBL" id="BGPR01001076">
    <property type="protein sequence ID" value="GBM44769.1"/>
    <property type="molecule type" value="Genomic_DNA"/>
</dbReference>
<keyword evidence="2" id="KW-1185">Reference proteome</keyword>
<evidence type="ECO:0000313" key="1">
    <source>
        <dbReference type="EMBL" id="GBM44769.1"/>
    </source>
</evidence>
<accession>A0A4Y2FWK3</accession>
<dbReference type="AlphaFoldDB" id="A0A4Y2FWK3"/>
<evidence type="ECO:0000313" key="2">
    <source>
        <dbReference type="Proteomes" id="UP000499080"/>
    </source>
</evidence>
<gene>
    <name evidence="1" type="ORF">AVEN_164926_1</name>
</gene>
<organism evidence="1 2">
    <name type="scientific">Araneus ventricosus</name>
    <name type="common">Orbweaver spider</name>
    <name type="synonym">Epeira ventricosa</name>
    <dbReference type="NCBI Taxonomy" id="182803"/>
    <lineage>
        <taxon>Eukaryota</taxon>
        <taxon>Metazoa</taxon>
        <taxon>Ecdysozoa</taxon>
        <taxon>Arthropoda</taxon>
        <taxon>Chelicerata</taxon>
        <taxon>Arachnida</taxon>
        <taxon>Araneae</taxon>
        <taxon>Araneomorphae</taxon>
        <taxon>Entelegynae</taxon>
        <taxon>Araneoidea</taxon>
        <taxon>Araneidae</taxon>
        <taxon>Araneus</taxon>
    </lineage>
</organism>